<evidence type="ECO:0000313" key="1">
    <source>
        <dbReference type="EMBL" id="TWB48228.1"/>
    </source>
</evidence>
<protein>
    <submittedName>
        <fullName evidence="1">Uncharacterized protein</fullName>
    </submittedName>
</protein>
<comment type="caution">
    <text evidence="1">The sequence shown here is derived from an EMBL/GenBank/DDBJ whole genome shotgun (WGS) entry which is preliminary data.</text>
</comment>
<dbReference type="EMBL" id="VITT01000030">
    <property type="protein sequence ID" value="TWB48228.1"/>
    <property type="molecule type" value="Genomic_DNA"/>
</dbReference>
<gene>
    <name evidence="1" type="ORF">FBZ92_13012</name>
</gene>
<name>A0A560HNU3_9PROT</name>
<proteinExistence type="predicted"/>
<dbReference type="AlphaFoldDB" id="A0A560HNU3"/>
<evidence type="ECO:0000313" key="2">
    <source>
        <dbReference type="Proteomes" id="UP000318050"/>
    </source>
</evidence>
<reference evidence="1 2" key="1">
    <citation type="submission" date="2019-06" db="EMBL/GenBank/DDBJ databases">
        <title>Genomic Encyclopedia of Type Strains, Phase IV (KMG-V): Genome sequencing to study the core and pangenomes of soil and plant-associated prokaryotes.</title>
        <authorList>
            <person name="Whitman W."/>
        </authorList>
    </citation>
    <scope>NUCLEOTIDE SEQUENCE [LARGE SCALE GENOMIC DNA]</scope>
    <source>
        <strain evidence="1 2">BR 11140</strain>
    </source>
</reference>
<sequence>MKNPPRSALSSLARRQLSIAFEPNRLQGLTPSARSKVVERLAALLMEAAGAAEENDDDER</sequence>
<dbReference type="Proteomes" id="UP000318050">
    <property type="component" value="Unassembled WGS sequence"/>
</dbReference>
<organism evidence="1 2">
    <name type="scientific">Nitrospirillum amazonense</name>
    <dbReference type="NCBI Taxonomy" id="28077"/>
    <lineage>
        <taxon>Bacteria</taxon>
        <taxon>Pseudomonadati</taxon>
        <taxon>Pseudomonadota</taxon>
        <taxon>Alphaproteobacteria</taxon>
        <taxon>Rhodospirillales</taxon>
        <taxon>Azospirillaceae</taxon>
        <taxon>Nitrospirillum</taxon>
    </lineage>
</organism>
<accession>A0A560HNU3</accession>